<evidence type="ECO:0000313" key="2">
    <source>
        <dbReference type="EMBL" id="QDZ39287.1"/>
    </source>
</evidence>
<dbReference type="InterPro" id="IPR012902">
    <property type="entry name" value="N_methyl_site"/>
</dbReference>
<feature type="transmembrane region" description="Helical" evidence="1">
    <location>
        <begin position="21"/>
        <end position="45"/>
    </location>
</feature>
<keyword evidence="1" id="KW-1133">Transmembrane helix</keyword>
<keyword evidence="1" id="KW-0812">Transmembrane</keyword>
<dbReference type="KEGG" id="enn:FRE64_04680"/>
<keyword evidence="1" id="KW-0472">Membrane</keyword>
<dbReference type="Proteomes" id="UP000318453">
    <property type="component" value="Chromosome"/>
</dbReference>
<dbReference type="RefSeq" id="WP_146294891.1">
    <property type="nucleotide sequence ID" value="NZ_CP042326.1"/>
</dbReference>
<accession>A0A5B8NK93</accession>
<dbReference type="EMBL" id="CP042326">
    <property type="protein sequence ID" value="QDZ39287.1"/>
    <property type="molecule type" value="Genomic_DNA"/>
</dbReference>
<proteinExistence type="predicted"/>
<dbReference type="OrthoDB" id="572579at2"/>
<evidence type="ECO:0000256" key="1">
    <source>
        <dbReference type="SAM" id="Phobius"/>
    </source>
</evidence>
<dbReference type="Pfam" id="PF07963">
    <property type="entry name" value="N_methyl"/>
    <property type="match status" value="1"/>
</dbReference>
<dbReference type="AlphaFoldDB" id="A0A5B8NK93"/>
<dbReference type="PROSITE" id="PS00409">
    <property type="entry name" value="PROKAR_NTER_METHYL"/>
    <property type="match status" value="1"/>
</dbReference>
<keyword evidence="3" id="KW-1185">Reference proteome</keyword>
<evidence type="ECO:0000313" key="3">
    <source>
        <dbReference type="Proteomes" id="UP000318453"/>
    </source>
</evidence>
<gene>
    <name evidence="2" type="ORF">FRE64_04680</name>
</gene>
<sequence length="202" mass="22587">MKNFIFIKYLLAGYKNSAQGFTLLEVLVGIILITTFTLTAMQALVISTVFRVRSAEKSGATAWIQENVEEARFLGTEEQFNATEDIPDLDISPNCRDDDSCGEDLETYIEFISPSNDEEEVRWGDEDFYLINGGNSRQFLGDNDSGREVWLFRYTSHDDNTLELRYIAVLGNNNGSPPSSVSENDIVAAVNTEVVPDVAFDD</sequence>
<protein>
    <submittedName>
        <fullName evidence="2">Type II secretion system protein</fullName>
    </submittedName>
</protein>
<name>A0A5B8NK93_9CHRO</name>
<reference evidence="2" key="1">
    <citation type="submission" date="2019-08" db="EMBL/GenBank/DDBJ databases">
        <title>Carotenoids and Carotenoid Binding Proteins in the Halophilic Cyanobacterium Euhalothece sp. ZM00.</title>
        <authorList>
            <person name="Cho S.M."/>
            <person name="Song J.Y."/>
            <person name="Park Y.-I."/>
        </authorList>
    </citation>
    <scope>NUCLEOTIDE SEQUENCE [LARGE SCALE GENOMIC DNA]</scope>
    <source>
        <strain evidence="2">Z-M001</strain>
    </source>
</reference>
<organism evidence="2 3">
    <name type="scientific">Euhalothece natronophila Z-M001</name>
    <dbReference type="NCBI Taxonomy" id="522448"/>
    <lineage>
        <taxon>Bacteria</taxon>
        <taxon>Bacillati</taxon>
        <taxon>Cyanobacteriota</taxon>
        <taxon>Cyanophyceae</taxon>
        <taxon>Oscillatoriophycideae</taxon>
        <taxon>Chroococcales</taxon>
        <taxon>Halothecacae</taxon>
        <taxon>Halothece cluster</taxon>
        <taxon>Euhalothece</taxon>
    </lineage>
</organism>